<evidence type="ECO:0000313" key="2">
    <source>
        <dbReference type="Proteomes" id="UP000371041"/>
    </source>
</evidence>
<gene>
    <name evidence="1" type="ORF">GIY23_06460</name>
</gene>
<evidence type="ECO:0000313" key="1">
    <source>
        <dbReference type="EMBL" id="QGK69222.1"/>
    </source>
</evidence>
<evidence type="ECO:0008006" key="3">
    <source>
        <dbReference type="Google" id="ProtNLM"/>
    </source>
</evidence>
<dbReference type="RefSeq" id="WP_154075822.1">
    <property type="nucleotide sequence ID" value="NZ_CP045929.1"/>
</dbReference>
<accession>A0A5Q3Q449</accession>
<dbReference type="KEGG" id="sace:GIY23_06460"/>
<protein>
    <recommendedName>
        <fullName evidence="3">SAM-dependent methyltransferase</fullName>
    </recommendedName>
</protein>
<dbReference type="Proteomes" id="UP000371041">
    <property type="component" value="Chromosome"/>
</dbReference>
<organism evidence="1 2">
    <name type="scientific">Allosaccharopolyspora coralli</name>
    <dbReference type="NCBI Taxonomy" id="2665642"/>
    <lineage>
        <taxon>Bacteria</taxon>
        <taxon>Bacillati</taxon>
        <taxon>Actinomycetota</taxon>
        <taxon>Actinomycetes</taxon>
        <taxon>Pseudonocardiales</taxon>
        <taxon>Pseudonocardiaceae</taxon>
        <taxon>Allosaccharopolyspora</taxon>
    </lineage>
</organism>
<name>A0A5Q3Q449_9PSEU</name>
<dbReference type="EMBL" id="CP045929">
    <property type="protein sequence ID" value="QGK69222.1"/>
    <property type="molecule type" value="Genomic_DNA"/>
</dbReference>
<dbReference type="SUPFAM" id="SSF53335">
    <property type="entry name" value="S-adenosyl-L-methionine-dependent methyltransferases"/>
    <property type="match status" value="1"/>
</dbReference>
<reference evidence="2" key="1">
    <citation type="submission" date="2019-11" db="EMBL/GenBank/DDBJ databases">
        <title>The complete genome sequence of Saccharopolyspora sp. E2A.</title>
        <authorList>
            <person name="Zhang G."/>
        </authorList>
    </citation>
    <scope>NUCLEOTIDE SEQUENCE [LARGE SCALE GENOMIC DNA]</scope>
    <source>
        <strain evidence="2">E2A</strain>
    </source>
</reference>
<dbReference type="InterPro" id="IPR029063">
    <property type="entry name" value="SAM-dependent_MTases_sf"/>
</dbReference>
<sequence length="273" mass="28995">MQGRDRHEHTAFSPGAITNVDVTAANAARMYDYYLGGAANFAIDRDAADQVLALTPEVGKAARANRSFLSRAGTYLCEQGIDQFLDLGSGIPTVGNVHEIAHRQNPQARVAYVDHEPVAVAHAHSLLEGNVRTSITHADLRDVNGVLTAPGVADLLDFTRPVGLLAVGVLHFVADADDPIGILASYRAACHPGSYLVCSHGASVTLTGVEATTGTRLYRNTTTPITLRSHDEVTALLDGWPLVDPGLVATNHWPHCTGEEPPVNSYSAVGHLL</sequence>
<dbReference type="AlphaFoldDB" id="A0A5Q3Q449"/>
<dbReference type="Gene3D" id="3.40.50.150">
    <property type="entry name" value="Vaccinia Virus protein VP39"/>
    <property type="match status" value="1"/>
</dbReference>
<keyword evidence="2" id="KW-1185">Reference proteome</keyword>
<dbReference type="InterPro" id="IPR006764">
    <property type="entry name" value="SAM_dep_MeTrfase_SAV2177_type"/>
</dbReference>
<proteinExistence type="predicted"/>
<dbReference type="PIRSF" id="PIRSF017393">
    <property type="entry name" value="MTase_SAV2177"/>
    <property type="match status" value="1"/>
</dbReference>
<dbReference type="Pfam" id="PF04672">
    <property type="entry name" value="Methyltransf_19"/>
    <property type="match status" value="1"/>
</dbReference>